<evidence type="ECO:0000256" key="2">
    <source>
        <dbReference type="ARBA" id="ARBA00022737"/>
    </source>
</evidence>
<dbReference type="Proteomes" id="UP000053319">
    <property type="component" value="Unassembled WGS sequence"/>
</dbReference>
<feature type="non-terminal residue" evidence="4">
    <location>
        <position position="244"/>
    </location>
</feature>
<dbReference type="GeneID" id="18843935"/>
<dbReference type="HOGENOM" id="CLU_000288_57_18_1"/>
<dbReference type="Gene3D" id="2.130.10.10">
    <property type="entry name" value="YVTN repeat-like/Quinoprotein amine dehydrogenase"/>
    <property type="match status" value="2"/>
</dbReference>
<dbReference type="SUPFAM" id="SSF50978">
    <property type="entry name" value="WD40 repeat-like"/>
    <property type="match status" value="1"/>
</dbReference>
<protein>
    <submittedName>
        <fullName evidence="4">WD40 repeat-like protein</fullName>
    </submittedName>
</protein>
<dbReference type="OrthoDB" id="2748152at2759"/>
<dbReference type="InterPro" id="IPR020472">
    <property type="entry name" value="WD40_PAC1"/>
</dbReference>
<evidence type="ECO:0000313" key="5">
    <source>
        <dbReference type="Proteomes" id="UP000053319"/>
    </source>
</evidence>
<evidence type="ECO:0000256" key="3">
    <source>
        <dbReference type="PROSITE-ProRule" id="PRU00221"/>
    </source>
</evidence>
<evidence type="ECO:0000313" key="4">
    <source>
        <dbReference type="EMBL" id="EJF55655.1"/>
    </source>
</evidence>
<dbReference type="CDD" id="cd00200">
    <property type="entry name" value="WD40"/>
    <property type="match status" value="1"/>
</dbReference>
<feature type="repeat" description="WD" evidence="3">
    <location>
        <begin position="156"/>
        <end position="197"/>
    </location>
</feature>
<dbReference type="PANTHER" id="PTHR19879">
    <property type="entry name" value="TRANSCRIPTION INITIATION FACTOR TFIID"/>
    <property type="match status" value="1"/>
</dbReference>
<dbReference type="SMART" id="SM00320">
    <property type="entry name" value="WD40"/>
    <property type="match status" value="5"/>
</dbReference>
<dbReference type="InterPro" id="IPR015943">
    <property type="entry name" value="WD40/YVTN_repeat-like_dom_sf"/>
</dbReference>
<name>R7SIX2_DICSQ</name>
<keyword evidence="2" id="KW-0677">Repeat</keyword>
<sequence>MAEDIKSCESCSLTVILSWTLTCVAGKYGHDSPVTTLVVSSDGQCVATASTDSTIIVWDAREACILQEWFTCHGEVWDLAFSPDSRHLASAGEDGKVAIWDISGSPRQVANLEGHPSVVKGCTWSSDGAYIASRDSDNGVRLWDGRTFQPLPLTGKPGHDSPITTLVVSPDGRFVATASMDSTIILWDARDAYISQEWFSRHGEVWCFAFSPDGRHLASGGEDGKVAIWDISRSLHQVAVLESH</sequence>
<feature type="repeat" description="WD" evidence="3">
    <location>
        <begin position="112"/>
        <end position="144"/>
    </location>
</feature>
<feature type="repeat" description="WD" evidence="3">
    <location>
        <begin position="76"/>
        <end position="103"/>
    </location>
</feature>
<dbReference type="PROSITE" id="PS50294">
    <property type="entry name" value="WD_REPEATS_REGION"/>
    <property type="match status" value="5"/>
</dbReference>
<dbReference type="EMBL" id="JH719513">
    <property type="protein sequence ID" value="EJF55655.1"/>
    <property type="molecule type" value="Genomic_DNA"/>
</dbReference>
<dbReference type="AlphaFoldDB" id="R7SIX2"/>
<dbReference type="PRINTS" id="PR00320">
    <property type="entry name" value="GPROTEINBRPT"/>
</dbReference>
<dbReference type="PROSITE" id="PS00678">
    <property type="entry name" value="WD_REPEATS_1"/>
    <property type="match status" value="2"/>
</dbReference>
<reference evidence="4 5" key="1">
    <citation type="journal article" date="2012" name="Science">
        <title>The Paleozoic origin of enzymatic lignin decomposition reconstructed from 31 fungal genomes.</title>
        <authorList>
            <person name="Floudas D."/>
            <person name="Binder M."/>
            <person name="Riley R."/>
            <person name="Barry K."/>
            <person name="Blanchette R.A."/>
            <person name="Henrissat B."/>
            <person name="Martinez A.T."/>
            <person name="Otillar R."/>
            <person name="Spatafora J.W."/>
            <person name="Yadav J.S."/>
            <person name="Aerts A."/>
            <person name="Benoit I."/>
            <person name="Boyd A."/>
            <person name="Carlson A."/>
            <person name="Copeland A."/>
            <person name="Coutinho P.M."/>
            <person name="de Vries R.P."/>
            <person name="Ferreira P."/>
            <person name="Findley K."/>
            <person name="Foster B."/>
            <person name="Gaskell J."/>
            <person name="Glotzer D."/>
            <person name="Gorecki P."/>
            <person name="Heitman J."/>
            <person name="Hesse C."/>
            <person name="Hori C."/>
            <person name="Igarashi K."/>
            <person name="Jurgens J.A."/>
            <person name="Kallen N."/>
            <person name="Kersten P."/>
            <person name="Kohler A."/>
            <person name="Kuees U."/>
            <person name="Kumar T.K.A."/>
            <person name="Kuo A."/>
            <person name="LaButti K."/>
            <person name="Larrondo L.F."/>
            <person name="Lindquist E."/>
            <person name="Ling A."/>
            <person name="Lombard V."/>
            <person name="Lucas S."/>
            <person name="Lundell T."/>
            <person name="Martin R."/>
            <person name="McLaughlin D.J."/>
            <person name="Morgenstern I."/>
            <person name="Morin E."/>
            <person name="Murat C."/>
            <person name="Nagy L.G."/>
            <person name="Nolan M."/>
            <person name="Ohm R.A."/>
            <person name="Patyshakuliyeva A."/>
            <person name="Rokas A."/>
            <person name="Ruiz-Duenas F.J."/>
            <person name="Sabat G."/>
            <person name="Salamov A."/>
            <person name="Samejima M."/>
            <person name="Schmutz J."/>
            <person name="Slot J.C."/>
            <person name="St John F."/>
            <person name="Stenlid J."/>
            <person name="Sun H."/>
            <person name="Sun S."/>
            <person name="Syed K."/>
            <person name="Tsang A."/>
            <person name="Wiebenga A."/>
            <person name="Young D."/>
            <person name="Pisabarro A."/>
            <person name="Eastwood D.C."/>
            <person name="Martin F."/>
            <person name="Cullen D."/>
            <person name="Grigoriev I.V."/>
            <person name="Hibbett D.S."/>
        </authorList>
    </citation>
    <scope>NUCLEOTIDE SEQUENCE [LARGE SCALE GENOMIC DNA]</scope>
    <source>
        <strain evidence="4 5">LYAD-421 SS1</strain>
    </source>
</reference>
<keyword evidence="1 3" id="KW-0853">WD repeat</keyword>
<proteinExistence type="predicted"/>
<accession>R7SIX2</accession>
<gene>
    <name evidence="4" type="ORF">DICSQDRAFT_73254</name>
</gene>
<dbReference type="PROSITE" id="PS50082">
    <property type="entry name" value="WD_REPEATS_2"/>
    <property type="match status" value="5"/>
</dbReference>
<dbReference type="InterPro" id="IPR001680">
    <property type="entry name" value="WD40_rpt"/>
</dbReference>
<organism evidence="4 5">
    <name type="scientific">Dichomitus squalens (strain LYAD-421)</name>
    <name type="common">Western red white-rot fungus</name>
    <dbReference type="NCBI Taxonomy" id="732165"/>
    <lineage>
        <taxon>Eukaryota</taxon>
        <taxon>Fungi</taxon>
        <taxon>Dikarya</taxon>
        <taxon>Basidiomycota</taxon>
        <taxon>Agaricomycotina</taxon>
        <taxon>Agaricomycetes</taxon>
        <taxon>Polyporales</taxon>
        <taxon>Polyporaceae</taxon>
        <taxon>Dichomitus</taxon>
    </lineage>
</organism>
<dbReference type="RefSeq" id="XP_007371607.1">
    <property type="nucleotide sequence ID" value="XM_007371545.1"/>
</dbReference>
<dbReference type="Pfam" id="PF00400">
    <property type="entry name" value="WD40"/>
    <property type="match status" value="5"/>
</dbReference>
<dbReference type="InterPro" id="IPR019775">
    <property type="entry name" value="WD40_repeat_CS"/>
</dbReference>
<dbReference type="OMA" id="WNINSEV"/>
<feature type="repeat" description="WD" evidence="3">
    <location>
        <begin position="27"/>
        <end position="68"/>
    </location>
</feature>
<dbReference type="KEGG" id="dsq:DICSQDRAFT_73254"/>
<dbReference type="PANTHER" id="PTHR19879:SF9">
    <property type="entry name" value="TRANSCRIPTION INITIATION FACTOR TFIID SUBUNIT 5"/>
    <property type="match status" value="1"/>
</dbReference>
<dbReference type="InterPro" id="IPR036322">
    <property type="entry name" value="WD40_repeat_dom_sf"/>
</dbReference>
<feature type="repeat" description="WD" evidence="3">
    <location>
        <begin position="198"/>
        <end position="232"/>
    </location>
</feature>
<evidence type="ECO:0000256" key="1">
    <source>
        <dbReference type="ARBA" id="ARBA00022574"/>
    </source>
</evidence>